<dbReference type="GO" id="GO:0009279">
    <property type="term" value="C:cell outer membrane"/>
    <property type="evidence" value="ECO:0007669"/>
    <property type="project" value="UniProtKB-SubCell"/>
</dbReference>
<keyword evidence="11 15" id="KW-0472">Membrane</keyword>
<evidence type="ECO:0000256" key="15">
    <source>
        <dbReference type="SAM" id="Phobius"/>
    </source>
</evidence>
<keyword evidence="10" id="KW-0626">Porin</keyword>
<dbReference type="Pfam" id="PF22461">
    <property type="entry name" value="SLBB_2"/>
    <property type="match status" value="1"/>
</dbReference>
<keyword evidence="4" id="KW-1134">Transmembrane beta strand</keyword>
<proteinExistence type="inferred from homology"/>
<evidence type="ECO:0000256" key="6">
    <source>
        <dbReference type="ARBA" id="ARBA00022692"/>
    </source>
</evidence>
<evidence type="ECO:0000256" key="12">
    <source>
        <dbReference type="ARBA" id="ARBA00023139"/>
    </source>
</evidence>
<evidence type="ECO:0000256" key="9">
    <source>
        <dbReference type="ARBA" id="ARBA00023065"/>
    </source>
</evidence>
<evidence type="ECO:0000313" key="18">
    <source>
        <dbReference type="EMBL" id="TKK65033.1"/>
    </source>
</evidence>
<evidence type="ECO:0000256" key="1">
    <source>
        <dbReference type="ARBA" id="ARBA00004571"/>
    </source>
</evidence>
<keyword evidence="12" id="KW-0564">Palmitate</keyword>
<keyword evidence="13" id="KW-0998">Cell outer membrane</keyword>
<comment type="similarity">
    <text evidence="2">Belongs to the BexD/CtrA/VexA family.</text>
</comment>
<dbReference type="InterPro" id="IPR054765">
    <property type="entry name" value="SLBB_dom"/>
</dbReference>
<dbReference type="AlphaFoldDB" id="A0A4V5UTI1"/>
<evidence type="ECO:0000256" key="4">
    <source>
        <dbReference type="ARBA" id="ARBA00022452"/>
    </source>
</evidence>
<dbReference type="InterPro" id="IPR003715">
    <property type="entry name" value="Poly_export_N"/>
</dbReference>
<dbReference type="InterPro" id="IPR049712">
    <property type="entry name" value="Poly_export"/>
</dbReference>
<evidence type="ECO:0000256" key="3">
    <source>
        <dbReference type="ARBA" id="ARBA00022448"/>
    </source>
</evidence>
<dbReference type="Gene3D" id="3.10.560.10">
    <property type="entry name" value="Outer membrane lipoprotein wza domain like"/>
    <property type="match status" value="1"/>
</dbReference>
<dbReference type="PANTHER" id="PTHR33619">
    <property type="entry name" value="POLYSACCHARIDE EXPORT PROTEIN GFCE-RELATED"/>
    <property type="match status" value="1"/>
</dbReference>
<evidence type="ECO:0000256" key="7">
    <source>
        <dbReference type="ARBA" id="ARBA00022729"/>
    </source>
</evidence>
<reference evidence="18 19" key="1">
    <citation type="submission" date="2019-05" db="EMBL/GenBank/DDBJ databases">
        <title>Panacibacter sp. strain 17mud1-8 Genome sequencing and assembly.</title>
        <authorList>
            <person name="Chhetri G."/>
        </authorList>
    </citation>
    <scope>NUCLEOTIDE SEQUENCE [LARGE SCALE GENOMIC DNA]</scope>
    <source>
        <strain evidence="18 19">17mud1-8</strain>
    </source>
</reference>
<dbReference type="GO" id="GO:0015288">
    <property type="term" value="F:porin activity"/>
    <property type="evidence" value="ECO:0007669"/>
    <property type="project" value="UniProtKB-KW"/>
</dbReference>
<keyword evidence="5" id="KW-0762">Sugar transport</keyword>
<dbReference type="RefSeq" id="WP_137263832.1">
    <property type="nucleotide sequence ID" value="NZ_SZQL01000025.1"/>
</dbReference>
<feature type="domain" description="Polysaccharide export protein N-terminal" evidence="16">
    <location>
        <begin position="47"/>
        <end position="148"/>
    </location>
</feature>
<evidence type="ECO:0000256" key="8">
    <source>
        <dbReference type="ARBA" id="ARBA00023047"/>
    </source>
</evidence>
<organism evidence="18 19">
    <name type="scientific">Ilyomonas limi</name>
    <dbReference type="NCBI Taxonomy" id="2575867"/>
    <lineage>
        <taxon>Bacteria</taxon>
        <taxon>Pseudomonadati</taxon>
        <taxon>Bacteroidota</taxon>
        <taxon>Chitinophagia</taxon>
        <taxon>Chitinophagales</taxon>
        <taxon>Chitinophagaceae</taxon>
        <taxon>Ilyomonas</taxon>
    </lineage>
</organism>
<name>A0A4V5UTI1_9BACT</name>
<dbReference type="GO" id="GO:0006811">
    <property type="term" value="P:monoatomic ion transport"/>
    <property type="evidence" value="ECO:0007669"/>
    <property type="project" value="UniProtKB-KW"/>
</dbReference>
<dbReference type="PROSITE" id="PS51257">
    <property type="entry name" value="PROKAR_LIPOPROTEIN"/>
    <property type="match status" value="1"/>
</dbReference>
<evidence type="ECO:0000259" key="16">
    <source>
        <dbReference type="Pfam" id="PF02563"/>
    </source>
</evidence>
<sequence length="266" mass="29489">MFSTSRPLVFSVFIIAITLLSSCTSSKQLTYFQDLPDKNVIDLPPMQPEERVIENGDDLYINFSAKDNEAANYFNKSSTTAVVPAVPGTVSAPATTTGSSYIVANDGFIEIPRLGNIKVVGLTAGQLRAKLLTSVAPYLKDPMVEVRFNTFKISVIGEVRSPGRYVLDMQRTTIFEALAAAGDLPLTAKRYNVELYRDYNGQRKIYKIDLTKASVLNNQEIFQLRHNDVLYVQPLQNTIARENFNTVTATLSIILSVVTLGYAIFK</sequence>
<feature type="domain" description="SLBB" evidence="17">
    <location>
        <begin position="152"/>
        <end position="232"/>
    </location>
</feature>
<keyword evidence="6 15" id="KW-0812">Transmembrane</keyword>
<keyword evidence="15" id="KW-1133">Transmembrane helix</keyword>
<protein>
    <submittedName>
        <fullName evidence="18">Uncharacterized protein</fullName>
    </submittedName>
</protein>
<accession>A0A4V5UTI1</accession>
<keyword evidence="8" id="KW-0625">Polysaccharide transport</keyword>
<dbReference type="OrthoDB" id="937431at2"/>
<dbReference type="GO" id="GO:0046930">
    <property type="term" value="C:pore complex"/>
    <property type="evidence" value="ECO:0007669"/>
    <property type="project" value="UniProtKB-KW"/>
</dbReference>
<comment type="caution">
    <text evidence="18">The sequence shown here is derived from an EMBL/GenBank/DDBJ whole genome shotgun (WGS) entry which is preliminary data.</text>
</comment>
<dbReference type="Proteomes" id="UP000305848">
    <property type="component" value="Unassembled WGS sequence"/>
</dbReference>
<evidence type="ECO:0000256" key="2">
    <source>
        <dbReference type="ARBA" id="ARBA00009450"/>
    </source>
</evidence>
<keyword evidence="3" id="KW-0813">Transport</keyword>
<gene>
    <name evidence="18" type="ORF">FC093_21250</name>
</gene>
<keyword evidence="19" id="KW-1185">Reference proteome</keyword>
<evidence type="ECO:0000313" key="19">
    <source>
        <dbReference type="Proteomes" id="UP000305848"/>
    </source>
</evidence>
<evidence type="ECO:0000256" key="14">
    <source>
        <dbReference type="ARBA" id="ARBA00023288"/>
    </source>
</evidence>
<evidence type="ECO:0000256" key="5">
    <source>
        <dbReference type="ARBA" id="ARBA00022597"/>
    </source>
</evidence>
<evidence type="ECO:0000259" key="17">
    <source>
        <dbReference type="Pfam" id="PF22461"/>
    </source>
</evidence>
<dbReference type="EMBL" id="SZQL01000025">
    <property type="protein sequence ID" value="TKK65033.1"/>
    <property type="molecule type" value="Genomic_DNA"/>
</dbReference>
<evidence type="ECO:0000256" key="10">
    <source>
        <dbReference type="ARBA" id="ARBA00023114"/>
    </source>
</evidence>
<dbReference type="Pfam" id="PF02563">
    <property type="entry name" value="Poly_export"/>
    <property type="match status" value="1"/>
</dbReference>
<keyword evidence="7" id="KW-0732">Signal</keyword>
<dbReference type="PANTHER" id="PTHR33619:SF3">
    <property type="entry name" value="POLYSACCHARIDE EXPORT PROTEIN GFCE-RELATED"/>
    <property type="match status" value="1"/>
</dbReference>
<feature type="transmembrane region" description="Helical" evidence="15">
    <location>
        <begin position="244"/>
        <end position="265"/>
    </location>
</feature>
<comment type="subcellular location">
    <subcellularLocation>
        <location evidence="1">Cell outer membrane</location>
        <topology evidence="1">Multi-pass membrane protein</topology>
    </subcellularLocation>
</comment>
<evidence type="ECO:0000256" key="11">
    <source>
        <dbReference type="ARBA" id="ARBA00023136"/>
    </source>
</evidence>
<keyword evidence="14" id="KW-0449">Lipoprotein</keyword>
<keyword evidence="9" id="KW-0406">Ion transport</keyword>
<evidence type="ECO:0000256" key="13">
    <source>
        <dbReference type="ARBA" id="ARBA00023237"/>
    </source>
</evidence>
<dbReference type="GO" id="GO:0015159">
    <property type="term" value="F:polysaccharide transmembrane transporter activity"/>
    <property type="evidence" value="ECO:0007669"/>
    <property type="project" value="InterPro"/>
</dbReference>